<dbReference type="Proteomes" id="UP000887320">
    <property type="component" value="Unassembled WGS sequence"/>
</dbReference>
<dbReference type="KEGG" id="agu:AS4_02980"/>
<accession>A0A077KWJ1</accession>
<proteinExistence type="predicted"/>
<dbReference type="EMBL" id="JAHWXT010000003">
    <property type="protein sequence ID" value="MCF0264881.1"/>
    <property type="molecule type" value="Genomic_DNA"/>
</dbReference>
<dbReference type="RefSeq" id="WP_004718378.1">
    <property type="nucleotide sequence ID" value="NZ_AP014630.1"/>
</dbReference>
<dbReference type="GeneID" id="67742426"/>
<organism evidence="1 2">
    <name type="scientific">Acinetobacter guillouiae</name>
    <name type="common">Acinetobacter genomosp. 11</name>
    <dbReference type="NCBI Taxonomy" id="106649"/>
    <lineage>
        <taxon>Bacteria</taxon>
        <taxon>Pseudomonadati</taxon>
        <taxon>Pseudomonadota</taxon>
        <taxon>Gammaproteobacteria</taxon>
        <taxon>Moraxellales</taxon>
        <taxon>Moraxellaceae</taxon>
        <taxon>Acinetobacter</taxon>
    </lineage>
</organism>
<name>A0A077KWJ1_ACIGI</name>
<dbReference type="AlphaFoldDB" id="A0A077KWJ1"/>
<reference evidence="1" key="1">
    <citation type="submission" date="2021-07" db="EMBL/GenBank/DDBJ databases">
        <authorList>
            <person name="Fernandez M."/>
            <person name="Pereira P."/>
            <person name="Torres Tejerizo G.A."/>
            <person name="Gonzalez P."/>
            <person name="Agostini E."/>
        </authorList>
    </citation>
    <scope>NUCLEOTIDE SEQUENCE</scope>
    <source>
        <strain evidence="1">SFC 500-1A</strain>
    </source>
</reference>
<dbReference type="Pfam" id="PF20228">
    <property type="entry name" value="DUF6587"/>
    <property type="match status" value="1"/>
</dbReference>
<gene>
    <name evidence="1" type="ORF">KW868_10470</name>
</gene>
<protein>
    <submittedName>
        <fullName evidence="1">Uncharacterized protein</fullName>
    </submittedName>
</protein>
<dbReference type="STRING" id="106649.GCA_000829655_03559"/>
<evidence type="ECO:0000313" key="1">
    <source>
        <dbReference type="EMBL" id="MCF0264881.1"/>
    </source>
</evidence>
<evidence type="ECO:0000313" key="2">
    <source>
        <dbReference type="Proteomes" id="UP000887320"/>
    </source>
</evidence>
<sequence>MIELLIIAVLVIWSAIFVFKKVFPKSAYSVFSKLAQFCQSQGWNRLAKWIQPAMVSGCGGGCGCSSAETDNPKKVEVQAVKWK</sequence>
<dbReference type="InterPro" id="IPR046494">
    <property type="entry name" value="DUF6587"/>
</dbReference>
<comment type="caution">
    <text evidence="1">The sequence shown here is derived from an EMBL/GenBank/DDBJ whole genome shotgun (WGS) entry which is preliminary data.</text>
</comment>